<protein>
    <submittedName>
        <fullName evidence="1">Uncharacterized protein</fullName>
    </submittedName>
</protein>
<sequence length="131" mass="14263">MIFKVTLGATTTFWGLRSPVHETCGAHGGQPGSDLRACDASRVHCERTVLRHEIHHSRDVGDELHHEMLHRLPPTGVVHDRDVGMVDSGESGGLTPEAPDDALPFVVEVVEFRANEIEGDQTPQMQVGAIP</sequence>
<proteinExistence type="predicted"/>
<comment type="caution">
    <text evidence="1">The sequence shown here is derived from an EMBL/GenBank/DDBJ whole genome shotgun (WGS) entry which is preliminary data.</text>
</comment>
<organism evidence="1 2">
    <name type="scientific">Streptomyces physcomitrii</name>
    <dbReference type="NCBI Taxonomy" id="2724184"/>
    <lineage>
        <taxon>Bacteria</taxon>
        <taxon>Bacillati</taxon>
        <taxon>Actinomycetota</taxon>
        <taxon>Actinomycetes</taxon>
        <taxon>Kitasatosporales</taxon>
        <taxon>Streptomycetaceae</taxon>
        <taxon>Streptomyces</taxon>
    </lineage>
</organism>
<evidence type="ECO:0000313" key="2">
    <source>
        <dbReference type="Proteomes" id="UP000772196"/>
    </source>
</evidence>
<evidence type="ECO:0000313" key="1">
    <source>
        <dbReference type="EMBL" id="NKI41632.1"/>
    </source>
</evidence>
<accession>A0ABX1H0S3</accession>
<dbReference type="Proteomes" id="UP000772196">
    <property type="component" value="Unassembled WGS sequence"/>
</dbReference>
<name>A0ABX1H0S3_9ACTN</name>
<dbReference type="RefSeq" id="WP_168538110.1">
    <property type="nucleotide sequence ID" value="NZ_JAAWWP010000005.1"/>
</dbReference>
<keyword evidence="2" id="KW-1185">Reference proteome</keyword>
<gene>
    <name evidence="1" type="ORF">HFV08_10345</name>
</gene>
<reference evidence="1 2" key="1">
    <citation type="submission" date="2020-04" db="EMBL/GenBank/DDBJ databases">
        <title>Phylogenetic Diversity and Antibacterial Activity against Ralstonia solanacearum of Endophytic Actinomycete Isolated from Moss.</title>
        <authorList>
            <person name="Zhuang X."/>
        </authorList>
    </citation>
    <scope>NUCLEOTIDE SEQUENCE [LARGE SCALE GENOMIC DNA]</scope>
    <source>
        <strain evidence="1 2">LD120</strain>
    </source>
</reference>
<dbReference type="EMBL" id="JAAWWP010000005">
    <property type="protein sequence ID" value="NKI41632.1"/>
    <property type="molecule type" value="Genomic_DNA"/>
</dbReference>